<dbReference type="CTD" id="20202444"/>
<accession>T1F0U4</accession>
<evidence type="ECO:0000313" key="2">
    <source>
        <dbReference type="EnsemblMetazoa" id="HelroP168658"/>
    </source>
</evidence>
<gene>
    <name evidence="2" type="primary">20202444</name>
    <name evidence="1" type="ORF">HELRODRAFT_168658</name>
</gene>
<evidence type="ECO:0000313" key="3">
    <source>
        <dbReference type="Proteomes" id="UP000015101"/>
    </source>
</evidence>
<dbReference type="AlphaFoldDB" id="T1F0U4"/>
<dbReference type="EMBL" id="AMQM01003034">
    <property type="status" value="NOT_ANNOTATED_CDS"/>
    <property type="molecule type" value="Genomic_DNA"/>
</dbReference>
<dbReference type="KEGG" id="hro:HELRODRAFT_168658"/>
<protein>
    <submittedName>
        <fullName evidence="1 2">Uncharacterized protein</fullName>
    </submittedName>
</protein>
<name>T1F0U4_HELRO</name>
<dbReference type="InParanoid" id="T1F0U4"/>
<reference evidence="2" key="3">
    <citation type="submission" date="2015-06" db="UniProtKB">
        <authorList>
            <consortium name="EnsemblMetazoa"/>
        </authorList>
    </citation>
    <scope>IDENTIFICATION</scope>
</reference>
<dbReference type="Proteomes" id="UP000015101">
    <property type="component" value="Unassembled WGS sequence"/>
</dbReference>
<keyword evidence="3" id="KW-1185">Reference proteome</keyword>
<reference evidence="3" key="1">
    <citation type="submission" date="2012-12" db="EMBL/GenBank/DDBJ databases">
        <authorList>
            <person name="Hellsten U."/>
            <person name="Grimwood J."/>
            <person name="Chapman J.A."/>
            <person name="Shapiro H."/>
            <person name="Aerts A."/>
            <person name="Otillar R.P."/>
            <person name="Terry A.Y."/>
            <person name="Boore J.L."/>
            <person name="Simakov O."/>
            <person name="Marletaz F."/>
            <person name="Cho S.-J."/>
            <person name="Edsinger-Gonzales E."/>
            <person name="Havlak P."/>
            <person name="Kuo D.-H."/>
            <person name="Larsson T."/>
            <person name="Lv J."/>
            <person name="Arendt D."/>
            <person name="Savage R."/>
            <person name="Osoegawa K."/>
            <person name="de Jong P."/>
            <person name="Lindberg D.R."/>
            <person name="Seaver E.C."/>
            <person name="Weisblat D.A."/>
            <person name="Putnam N.H."/>
            <person name="Grigoriev I.V."/>
            <person name="Rokhsar D.S."/>
        </authorList>
    </citation>
    <scope>NUCLEOTIDE SEQUENCE</scope>
</reference>
<proteinExistence type="predicted"/>
<organism evidence="2 3">
    <name type="scientific">Helobdella robusta</name>
    <name type="common">Californian leech</name>
    <dbReference type="NCBI Taxonomy" id="6412"/>
    <lineage>
        <taxon>Eukaryota</taxon>
        <taxon>Metazoa</taxon>
        <taxon>Spiralia</taxon>
        <taxon>Lophotrochozoa</taxon>
        <taxon>Annelida</taxon>
        <taxon>Clitellata</taxon>
        <taxon>Hirudinea</taxon>
        <taxon>Rhynchobdellida</taxon>
        <taxon>Glossiphoniidae</taxon>
        <taxon>Helobdella</taxon>
    </lineage>
</organism>
<dbReference type="EnsemblMetazoa" id="HelroT168658">
    <property type="protein sequence ID" value="HelroP168658"/>
    <property type="gene ID" value="HelroG168658"/>
</dbReference>
<evidence type="ECO:0000313" key="1">
    <source>
        <dbReference type="EMBL" id="ESO08758.1"/>
    </source>
</evidence>
<dbReference type="EMBL" id="KB096023">
    <property type="protein sequence ID" value="ESO08758.1"/>
    <property type="molecule type" value="Genomic_DNA"/>
</dbReference>
<dbReference type="RefSeq" id="XP_009012780.1">
    <property type="nucleotide sequence ID" value="XM_009014532.1"/>
</dbReference>
<dbReference type="HOGENOM" id="CLU_1837243_0_0_1"/>
<dbReference type="GeneID" id="20202444"/>
<reference evidence="1 3" key="2">
    <citation type="journal article" date="2013" name="Nature">
        <title>Insights into bilaterian evolution from three spiralian genomes.</title>
        <authorList>
            <person name="Simakov O."/>
            <person name="Marletaz F."/>
            <person name="Cho S.J."/>
            <person name="Edsinger-Gonzales E."/>
            <person name="Havlak P."/>
            <person name="Hellsten U."/>
            <person name="Kuo D.H."/>
            <person name="Larsson T."/>
            <person name="Lv J."/>
            <person name="Arendt D."/>
            <person name="Savage R."/>
            <person name="Osoegawa K."/>
            <person name="de Jong P."/>
            <person name="Grimwood J."/>
            <person name="Chapman J.A."/>
            <person name="Shapiro H."/>
            <person name="Aerts A."/>
            <person name="Otillar R.P."/>
            <person name="Terry A.Y."/>
            <person name="Boore J.L."/>
            <person name="Grigoriev I.V."/>
            <person name="Lindberg D.R."/>
            <person name="Seaver E.C."/>
            <person name="Weisblat D.A."/>
            <person name="Putnam N.H."/>
            <person name="Rokhsar D.S."/>
        </authorList>
    </citation>
    <scope>NUCLEOTIDE SEQUENCE</scope>
</reference>
<sequence>MWAESVGTNSTYFSVECVDSGRVFRKKSWPNLVGKPLEFVINELDEDDEIMADLEISKWKINEAKSNERRIRIIIDDKNITISEPYYDYQFIDEAIKNRLKGEALYIRKYDEVFASMDYYEDKNDYIIFDVDYRDIVGFL</sequence>